<dbReference type="AlphaFoldDB" id="A0A0X1KU78"/>
<dbReference type="InterPro" id="IPR027417">
    <property type="entry name" value="P-loop_NTPase"/>
</dbReference>
<dbReference type="Gene3D" id="3.40.50.300">
    <property type="entry name" value="P-loop containing nucleotide triphosphate hydrolases"/>
    <property type="match status" value="1"/>
</dbReference>
<dbReference type="Proteomes" id="UP000077469">
    <property type="component" value="Chromosome"/>
</dbReference>
<dbReference type="OrthoDB" id="37089at2"/>
<evidence type="ECO:0000313" key="1">
    <source>
        <dbReference type="EMBL" id="AJC74887.1"/>
    </source>
</evidence>
<dbReference type="SUPFAM" id="SSF52540">
    <property type="entry name" value="P-loop containing nucleoside triphosphate hydrolases"/>
    <property type="match status" value="1"/>
</dbReference>
<dbReference type="PaxDb" id="1123384-AJ81_08900"/>
<gene>
    <name evidence="1" type="ORF">AJ81_08900</name>
</gene>
<sequence>MSLKDLVRHLVDKPLDLETRNLLVNREKEIQILNRFAEFQSYGVYGVAGETGVGKTTVLNFVEAKDTCLTLPIP</sequence>
<proteinExistence type="predicted"/>
<name>A0A0X1KU78_9THEM</name>
<evidence type="ECO:0000313" key="2">
    <source>
        <dbReference type="Proteomes" id="UP000077469"/>
    </source>
</evidence>
<protein>
    <submittedName>
        <fullName evidence="1">Uncharacterized protein</fullName>
    </submittedName>
</protein>
<dbReference type="EMBL" id="CP007141">
    <property type="protein sequence ID" value="AJC74887.1"/>
    <property type="molecule type" value="Genomic_DNA"/>
</dbReference>
<accession>A0A0X1KU78</accession>
<dbReference type="PATRIC" id="fig|1123384.7.peg.1786"/>
<reference evidence="1 2" key="1">
    <citation type="submission" date="2014-01" db="EMBL/GenBank/DDBJ databases">
        <title>Genome sequencing of Thermotog hypogea.</title>
        <authorList>
            <person name="Zhang X."/>
            <person name="Alvare G."/>
            <person name="Fristensky B."/>
            <person name="Chen L."/>
            <person name="Suen T."/>
            <person name="Chen Q."/>
            <person name="Ma K."/>
        </authorList>
    </citation>
    <scope>NUCLEOTIDE SEQUENCE [LARGE SCALE GENOMIC DNA]</scope>
    <source>
        <strain evidence="1 2">DSM 11164</strain>
    </source>
</reference>
<dbReference type="KEGG" id="phy:AJ81_08900"/>
<organism evidence="1 2">
    <name type="scientific">Pseudothermotoga hypogea DSM 11164 = NBRC 106472</name>
    <dbReference type="NCBI Taxonomy" id="1123384"/>
    <lineage>
        <taxon>Bacteria</taxon>
        <taxon>Thermotogati</taxon>
        <taxon>Thermotogota</taxon>
        <taxon>Thermotogae</taxon>
        <taxon>Thermotogales</taxon>
        <taxon>Thermotogaceae</taxon>
        <taxon>Pseudothermotoga</taxon>
    </lineage>
</organism>
<keyword evidence="2" id="KW-1185">Reference proteome</keyword>
<dbReference type="RefSeq" id="WP_031502277.1">
    <property type="nucleotide sequence ID" value="NC_022795.1"/>
</dbReference>